<sequence length="458" mass="51334">MTTITENPIENSKANRLTVTKSGGKMVADYWENIFTARERGQQVVWYNGSAVNPIFQAAGLEWAHGEAFSARLAAQHLEVPAQKAGAEYGYIGELCSYARTHLGCAVLTERSRQADEAGVAAEGQNGIVGMTDQQELASRLPAPDFFVNAYAGCSTGQQWDEISYRVFGKRVPIFNVSLPFLWGNSKDAGYLTGSEWDDASGYVAEQLQELITFIEGQTGRPFDWDALGQNMAYIKRASELRREAMALCQAAPTPATYWDWIANIAHINFLPAGQELVDYFTAVRDEIQWRLDNGVGGVESERYRLYFDGMMNWNKLGWLAKKFAAYDVSVVAGRYTHNAFWQEPHLIDPENPLLGMAQHYLLCPTNHGVKTLKHLMLRDIDDYGIDGMVFHSSRTCRAFTNPQRLLGNAAQKERGIPSMFFEGDVADASFYKDEILQSRLEAMLESIDIRRSRAQIA</sequence>
<evidence type="ECO:0000256" key="1">
    <source>
        <dbReference type="ARBA" id="ARBA00005806"/>
    </source>
</evidence>
<dbReference type="RefSeq" id="WP_040831444.1">
    <property type="nucleotide sequence ID" value="NZ_JBIAQY010000014.1"/>
</dbReference>
<accession>A0ABW6S8L7</accession>
<keyword evidence="2" id="KW-0479">Metal-binding</keyword>
<keyword evidence="4" id="KW-0411">Iron-sulfur</keyword>
<gene>
    <name evidence="5" type="ORF">ACFYXQ_33210</name>
</gene>
<comment type="caution">
    <text evidence="5">The sequence shown here is derived from an EMBL/GenBank/DDBJ whole genome shotgun (WGS) entry which is preliminary data.</text>
</comment>
<reference evidence="5 6" key="1">
    <citation type="submission" date="2024-10" db="EMBL/GenBank/DDBJ databases">
        <title>The Natural Products Discovery Center: Release of the First 8490 Sequenced Strains for Exploring Actinobacteria Biosynthetic Diversity.</title>
        <authorList>
            <person name="Kalkreuter E."/>
            <person name="Kautsar S.A."/>
            <person name="Yang D."/>
            <person name="Bader C.D."/>
            <person name="Teijaro C.N."/>
            <person name="Fluegel L."/>
            <person name="Davis C.M."/>
            <person name="Simpson J.R."/>
            <person name="Lauterbach L."/>
            <person name="Steele A.D."/>
            <person name="Gui C."/>
            <person name="Meng S."/>
            <person name="Li G."/>
            <person name="Viehrig K."/>
            <person name="Ye F."/>
            <person name="Su P."/>
            <person name="Kiefer A.F."/>
            <person name="Nichols A."/>
            <person name="Cepeda A.J."/>
            <person name="Yan W."/>
            <person name="Fan B."/>
            <person name="Jiang Y."/>
            <person name="Adhikari A."/>
            <person name="Zheng C.-J."/>
            <person name="Schuster L."/>
            <person name="Cowan T.M."/>
            <person name="Smanski M.J."/>
            <person name="Chevrette M.G."/>
            <person name="De Carvalho L.P.S."/>
            <person name="Shen B."/>
        </authorList>
    </citation>
    <scope>NUCLEOTIDE SEQUENCE [LARGE SCALE GENOMIC DNA]</scope>
    <source>
        <strain evidence="5 6">NPDC002593</strain>
    </source>
</reference>
<evidence type="ECO:0000256" key="3">
    <source>
        <dbReference type="ARBA" id="ARBA00023004"/>
    </source>
</evidence>
<proteinExistence type="inferred from homology"/>
<evidence type="ECO:0000313" key="5">
    <source>
        <dbReference type="EMBL" id="MFF3572638.1"/>
    </source>
</evidence>
<dbReference type="Proteomes" id="UP001601992">
    <property type="component" value="Unassembled WGS sequence"/>
</dbReference>
<dbReference type="PANTHER" id="PTHR30548:SF4">
    <property type="entry name" value="SUBUNIT OF OXYGEN-SENSITIVE 2-HYDROXYISOCAPROYL-COA DEHYDRATASE"/>
    <property type="match status" value="1"/>
</dbReference>
<protein>
    <submittedName>
        <fullName evidence="5">2-hydroxyacyl-CoA dehydratase subunit D</fullName>
    </submittedName>
</protein>
<comment type="similarity">
    <text evidence="1">Belongs to the FldB/FldC dehydratase alpha/beta subunit family.</text>
</comment>
<name>A0ABW6S8L7_9NOCA</name>
<dbReference type="Gene3D" id="3.40.50.11900">
    <property type="match status" value="1"/>
</dbReference>
<evidence type="ECO:0000313" key="6">
    <source>
        <dbReference type="Proteomes" id="UP001601992"/>
    </source>
</evidence>
<keyword evidence="6" id="KW-1185">Reference proteome</keyword>
<dbReference type="InterPro" id="IPR010327">
    <property type="entry name" value="FldB/FldC_alpha/beta"/>
</dbReference>
<dbReference type="PANTHER" id="PTHR30548">
    <property type="entry name" value="2-HYDROXYGLUTARYL-COA DEHYDRATASE, D-COMPONENT-RELATED"/>
    <property type="match status" value="1"/>
</dbReference>
<dbReference type="EMBL" id="JBIAQY010000014">
    <property type="protein sequence ID" value="MFF3572638.1"/>
    <property type="molecule type" value="Genomic_DNA"/>
</dbReference>
<dbReference type="Pfam" id="PF06050">
    <property type="entry name" value="HGD-D"/>
    <property type="match status" value="1"/>
</dbReference>
<evidence type="ECO:0000256" key="4">
    <source>
        <dbReference type="ARBA" id="ARBA00023014"/>
    </source>
</evidence>
<organism evidence="5 6">
    <name type="scientific">Nocardia jiangxiensis</name>
    <dbReference type="NCBI Taxonomy" id="282685"/>
    <lineage>
        <taxon>Bacteria</taxon>
        <taxon>Bacillati</taxon>
        <taxon>Actinomycetota</taxon>
        <taxon>Actinomycetes</taxon>
        <taxon>Mycobacteriales</taxon>
        <taxon>Nocardiaceae</taxon>
        <taxon>Nocardia</taxon>
    </lineage>
</organism>
<evidence type="ECO:0000256" key="2">
    <source>
        <dbReference type="ARBA" id="ARBA00022723"/>
    </source>
</evidence>
<keyword evidence="3" id="KW-0408">Iron</keyword>